<evidence type="ECO:0000256" key="7">
    <source>
        <dbReference type="ARBA" id="ARBA00048744"/>
    </source>
</evidence>
<evidence type="ECO:0000313" key="10">
    <source>
        <dbReference type="EMBL" id="APG77058.1"/>
    </source>
</evidence>
<name>A0A1L3KI17_9VIRU</name>
<keyword evidence="5" id="KW-0693">Viral RNA replication</keyword>
<comment type="catalytic activity">
    <reaction evidence="7">
        <text>RNA(n) + a ribonucleoside 5'-triphosphate = RNA(n+1) + diphosphate</text>
        <dbReference type="Rhea" id="RHEA:21248"/>
        <dbReference type="Rhea" id="RHEA-COMP:14527"/>
        <dbReference type="Rhea" id="RHEA-COMP:17342"/>
        <dbReference type="ChEBI" id="CHEBI:33019"/>
        <dbReference type="ChEBI" id="CHEBI:61557"/>
        <dbReference type="ChEBI" id="CHEBI:140395"/>
        <dbReference type="EC" id="2.7.7.48"/>
    </reaction>
</comment>
<keyword evidence="8" id="KW-0479">Metal-binding</keyword>
<evidence type="ECO:0000256" key="1">
    <source>
        <dbReference type="ARBA" id="ARBA00012494"/>
    </source>
</evidence>
<reference evidence="10" key="1">
    <citation type="journal article" date="2016" name="Nature">
        <title>Redefining the invertebrate RNA virosphere.</title>
        <authorList>
            <person name="Shi M."/>
            <person name="Lin X.D."/>
            <person name="Tian J.H."/>
            <person name="Chen L.J."/>
            <person name="Chen X."/>
            <person name="Li C.X."/>
            <person name="Qin X.C."/>
            <person name="Li J."/>
            <person name="Cao J.P."/>
            <person name="Eden J.S."/>
            <person name="Buchmann J."/>
            <person name="Wang W."/>
            <person name="Xu J."/>
            <person name="Holmes E.C."/>
            <person name="Zhang Y.Z."/>
        </authorList>
    </citation>
    <scope>NUCLEOTIDE SEQUENCE</scope>
    <source>
        <strain evidence="10">BHTSS2294</strain>
    </source>
</reference>
<dbReference type="InterPro" id="IPR005093">
    <property type="entry name" value="RNArep_beta"/>
</dbReference>
<dbReference type="GO" id="GO:0039694">
    <property type="term" value="P:viral RNA genome replication"/>
    <property type="evidence" value="ECO:0007669"/>
    <property type="project" value="InterPro"/>
</dbReference>
<feature type="binding site" evidence="8">
    <location>
        <position position="265"/>
    </location>
    <ligand>
        <name>Mg(2+)</name>
        <dbReference type="ChEBI" id="CHEBI:18420"/>
        <label>2</label>
    </ligand>
</feature>
<evidence type="ECO:0000256" key="8">
    <source>
        <dbReference type="PIRSR" id="PIRSR605093-1"/>
    </source>
</evidence>
<dbReference type="GO" id="GO:0000166">
    <property type="term" value="F:nucleotide binding"/>
    <property type="evidence" value="ECO:0007669"/>
    <property type="project" value="UniProtKB-KW"/>
</dbReference>
<proteinExistence type="predicted"/>
<feature type="binding site" evidence="8">
    <location>
        <position position="361"/>
    </location>
    <ligand>
        <name>Mg(2+)</name>
        <dbReference type="ChEBI" id="CHEBI:18420"/>
        <label>2</label>
    </ligand>
</feature>
<keyword evidence="3" id="KW-0548">Nucleotidyltransferase</keyword>
<dbReference type="InterPro" id="IPR043502">
    <property type="entry name" value="DNA/RNA_pol_sf"/>
</dbReference>
<dbReference type="GO" id="GO:0003968">
    <property type="term" value="F:RNA-directed RNA polymerase activity"/>
    <property type="evidence" value="ECO:0007669"/>
    <property type="project" value="UniProtKB-EC"/>
</dbReference>
<sequence length="569" mass="66417">MSKKGKRSFSPDSILTEVHQALISDLNPLKLEYKMRFTPGLEKAIRLQVQDFKKKFLSPEQDTHSLESEAFKKFETINSHILKVNETLGKVSLPKDRRNASDFELTLIRARALIHGVLGYLDEDSWFYHCSNSNGSSLGVPFFDTSPEKKMSYPLSATEKSVLYFERYLSWDHRFHEALLNLNSEALDNRYRFVEGSRATTVPKSSTARRMICIEPTVNMFLQQGLMRLMMERMKTYNLDVSVLPFYHKQLARFSSLSGNLSTIDWSSASDCNSIELCRLLLSKRWFSILMAIRCDKMEINGSYHDLNMISTMGNAATFPLETLIFWALAQAVHMQSYCQNRNTLFPEWEKLKSVSVFGDDCIVPTEIAETFISFCESVGFIANREKSYFASGPGFRESCGGDYYRGYDVRPYHVRSPLNCKISCLEPWLYIMFNSLLKRYISYFGELEYIYDKALFKLFFAVFRRYNLTCKIVPSYFPDDSGLKIAFDRDRFVLNYPGNFSKLARDRHGTFRFNYYRFVYWTREHRDDYLRYSIWLKKPVQSDIVIHDFPIRKRGGYVVARGISSRFC</sequence>
<comment type="cofactor">
    <cofactor evidence="8">
        <name>Mg(2+)</name>
        <dbReference type="ChEBI" id="CHEBI:18420"/>
    </cofactor>
    <text evidence="8">Binds 2 Mg(2+) per subunit.</text>
</comment>
<dbReference type="EC" id="2.7.7.48" evidence="1"/>
<evidence type="ECO:0000259" key="9">
    <source>
        <dbReference type="PROSITE" id="PS50522"/>
    </source>
</evidence>
<evidence type="ECO:0000256" key="2">
    <source>
        <dbReference type="ARBA" id="ARBA00022679"/>
    </source>
</evidence>
<organism evidence="10">
    <name type="scientific">Beihai levi-like virus 13</name>
    <dbReference type="NCBI Taxonomy" id="1922398"/>
    <lineage>
        <taxon>Viruses</taxon>
        <taxon>Riboviria</taxon>
    </lineage>
</organism>
<evidence type="ECO:0000256" key="6">
    <source>
        <dbReference type="ARBA" id="ARBA00030248"/>
    </source>
</evidence>
<evidence type="ECO:0000256" key="3">
    <source>
        <dbReference type="ARBA" id="ARBA00022695"/>
    </source>
</evidence>
<dbReference type="PROSITE" id="PS50522">
    <property type="entry name" value="RDRP_PHAGE"/>
    <property type="match status" value="1"/>
</dbReference>
<feature type="domain" description="RdRp catalytic" evidence="9">
    <location>
        <begin position="250"/>
        <end position="393"/>
    </location>
</feature>
<keyword evidence="8" id="KW-0460">Magnesium</keyword>
<keyword evidence="2" id="KW-0808">Transferase</keyword>
<keyword evidence="4" id="KW-0547">Nucleotide-binding</keyword>
<dbReference type="Pfam" id="PF03431">
    <property type="entry name" value="RNA_replicase_B"/>
    <property type="match status" value="1"/>
</dbReference>
<dbReference type="GO" id="GO:0046872">
    <property type="term" value="F:metal ion binding"/>
    <property type="evidence" value="ECO:0007669"/>
    <property type="project" value="UniProtKB-KW"/>
</dbReference>
<dbReference type="SUPFAM" id="SSF56672">
    <property type="entry name" value="DNA/RNA polymerases"/>
    <property type="match status" value="1"/>
</dbReference>
<dbReference type="EMBL" id="KX883494">
    <property type="protein sequence ID" value="APG77058.1"/>
    <property type="molecule type" value="Genomic_RNA"/>
</dbReference>
<accession>A0A1L3KI17</accession>
<dbReference type="InterPro" id="IPR007096">
    <property type="entry name" value="RNA-dir_Rpol_cat_phage"/>
</dbReference>
<feature type="binding site" evidence="8">
    <location>
        <position position="360"/>
    </location>
    <ligand>
        <name>Mg(2+)</name>
        <dbReference type="ChEBI" id="CHEBI:18420"/>
        <label>2</label>
    </ligand>
</feature>
<protein>
    <recommendedName>
        <fullName evidence="1">RNA-directed RNA polymerase</fullName>
        <ecNumber evidence="1">2.7.7.48</ecNumber>
    </recommendedName>
    <alternativeName>
        <fullName evidence="6">RNA replicase beta chain</fullName>
    </alternativeName>
</protein>
<evidence type="ECO:0000256" key="4">
    <source>
        <dbReference type="ARBA" id="ARBA00022741"/>
    </source>
</evidence>
<evidence type="ECO:0000256" key="5">
    <source>
        <dbReference type="ARBA" id="ARBA00022953"/>
    </source>
</evidence>